<dbReference type="VEuPathDB" id="FungiDB:MPH_12200"/>
<dbReference type="HOGENOM" id="CLU_1214979_0_0_1"/>
<dbReference type="EMBL" id="AHHD01000505">
    <property type="protein sequence ID" value="EKG10716.1"/>
    <property type="molecule type" value="Genomic_DNA"/>
</dbReference>
<dbReference type="InParanoid" id="K2QLJ8"/>
<feature type="region of interest" description="Disordered" evidence="1">
    <location>
        <begin position="71"/>
        <end position="90"/>
    </location>
</feature>
<organism evidence="2 3">
    <name type="scientific">Macrophomina phaseolina (strain MS6)</name>
    <name type="common">Charcoal rot fungus</name>
    <dbReference type="NCBI Taxonomy" id="1126212"/>
    <lineage>
        <taxon>Eukaryota</taxon>
        <taxon>Fungi</taxon>
        <taxon>Dikarya</taxon>
        <taxon>Ascomycota</taxon>
        <taxon>Pezizomycotina</taxon>
        <taxon>Dothideomycetes</taxon>
        <taxon>Dothideomycetes incertae sedis</taxon>
        <taxon>Botryosphaeriales</taxon>
        <taxon>Botryosphaeriaceae</taxon>
        <taxon>Macrophomina</taxon>
    </lineage>
</organism>
<sequence>MGSFCSLYTLYSNKNRRTYAVIRAIRVNDETHMENALDFLPFFFLYEHATKNEREISYKEQRATTKKMRAFPPFKRKGGGKEKRNPVTGECDYGALANKREEKDSRELNNEQQARKEERAIVDSRTELCRQEGESKRNHVVEGSKVSACCRKAENVRQKRAKIYIERRKIQRRNRRGKNNAVVSCVNSNTTKQHNPHKRRNPLTSIIPNCEPLLFLLFGLGRAKKGRR</sequence>
<name>K2QLJ8_MACPH</name>
<reference evidence="2 3" key="1">
    <citation type="journal article" date="2012" name="BMC Genomics">
        <title>Tools to kill: Genome of one of the most destructive plant pathogenic fungi Macrophomina phaseolina.</title>
        <authorList>
            <person name="Islam M.S."/>
            <person name="Haque M.S."/>
            <person name="Islam M.M."/>
            <person name="Emdad E.M."/>
            <person name="Halim A."/>
            <person name="Hossen Q.M.M."/>
            <person name="Hossain M.Z."/>
            <person name="Ahmed B."/>
            <person name="Rahim S."/>
            <person name="Rahman M.S."/>
            <person name="Alam M.M."/>
            <person name="Hou S."/>
            <person name="Wan X."/>
            <person name="Saito J.A."/>
            <person name="Alam M."/>
        </authorList>
    </citation>
    <scope>NUCLEOTIDE SEQUENCE [LARGE SCALE GENOMIC DNA]</scope>
    <source>
        <strain evidence="2 3">MS6</strain>
    </source>
</reference>
<evidence type="ECO:0000313" key="2">
    <source>
        <dbReference type="EMBL" id="EKG10716.1"/>
    </source>
</evidence>
<protein>
    <submittedName>
        <fullName evidence="2">Uncharacterized protein</fullName>
    </submittedName>
</protein>
<evidence type="ECO:0000313" key="3">
    <source>
        <dbReference type="Proteomes" id="UP000007129"/>
    </source>
</evidence>
<evidence type="ECO:0000256" key="1">
    <source>
        <dbReference type="SAM" id="MobiDB-lite"/>
    </source>
</evidence>
<dbReference type="Proteomes" id="UP000007129">
    <property type="component" value="Unassembled WGS sequence"/>
</dbReference>
<gene>
    <name evidence="2" type="ORF">MPH_12200</name>
</gene>
<accession>K2QLJ8</accession>
<proteinExistence type="predicted"/>
<comment type="caution">
    <text evidence="2">The sequence shown here is derived from an EMBL/GenBank/DDBJ whole genome shotgun (WGS) entry which is preliminary data.</text>
</comment>
<dbReference type="AlphaFoldDB" id="K2QLJ8"/>